<evidence type="ECO:0000313" key="2">
    <source>
        <dbReference type="EnsemblPlants" id="OMERI04G22340.1"/>
    </source>
</evidence>
<keyword evidence="3" id="KW-1185">Reference proteome</keyword>
<dbReference type="Pfam" id="PF20241">
    <property type="entry name" value="DUF6598"/>
    <property type="match status" value="1"/>
</dbReference>
<dbReference type="eggNOG" id="ENOG502R54Z">
    <property type="taxonomic scope" value="Eukaryota"/>
</dbReference>
<proteinExistence type="predicted"/>
<protein>
    <recommendedName>
        <fullName evidence="1">DUF6598 domain-containing protein</fullName>
    </recommendedName>
</protein>
<dbReference type="Gramene" id="OMERI04G22340.1">
    <property type="protein sequence ID" value="OMERI04G22340.1"/>
    <property type="gene ID" value="OMERI04G22340"/>
</dbReference>
<dbReference type="STRING" id="40149.A0A0E0DIY6"/>
<accession>A0A0E0DIY6</accession>
<dbReference type="EnsemblPlants" id="OMERI04G22340.1">
    <property type="protein sequence ID" value="OMERI04G22340.1"/>
    <property type="gene ID" value="OMERI04G22340"/>
</dbReference>
<dbReference type="Proteomes" id="UP000008021">
    <property type="component" value="Chromosome 4"/>
</dbReference>
<evidence type="ECO:0000313" key="3">
    <source>
        <dbReference type="Proteomes" id="UP000008021"/>
    </source>
</evidence>
<dbReference type="PANTHER" id="PTHR33065">
    <property type="entry name" value="OS07G0486400 PROTEIN"/>
    <property type="match status" value="1"/>
</dbReference>
<reference evidence="2" key="2">
    <citation type="submission" date="2018-05" db="EMBL/GenBank/DDBJ databases">
        <title>OmerRS3 (Oryza meridionalis Reference Sequence Version 3).</title>
        <authorList>
            <person name="Zhang J."/>
            <person name="Kudrna D."/>
            <person name="Lee S."/>
            <person name="Talag J."/>
            <person name="Welchert J."/>
            <person name="Wing R.A."/>
        </authorList>
    </citation>
    <scope>NUCLEOTIDE SEQUENCE [LARGE SCALE GENOMIC DNA]</scope>
    <source>
        <strain evidence="2">cv. OR44</strain>
    </source>
</reference>
<name>A0A0E0DIY6_9ORYZ</name>
<organism evidence="2">
    <name type="scientific">Oryza meridionalis</name>
    <dbReference type="NCBI Taxonomy" id="40149"/>
    <lineage>
        <taxon>Eukaryota</taxon>
        <taxon>Viridiplantae</taxon>
        <taxon>Streptophyta</taxon>
        <taxon>Embryophyta</taxon>
        <taxon>Tracheophyta</taxon>
        <taxon>Spermatophyta</taxon>
        <taxon>Magnoliopsida</taxon>
        <taxon>Liliopsida</taxon>
        <taxon>Poales</taxon>
        <taxon>Poaceae</taxon>
        <taxon>BOP clade</taxon>
        <taxon>Oryzoideae</taxon>
        <taxon>Oryzeae</taxon>
        <taxon>Oryzinae</taxon>
        <taxon>Oryza</taxon>
    </lineage>
</organism>
<feature type="domain" description="DUF6598" evidence="1">
    <location>
        <begin position="244"/>
        <end position="481"/>
    </location>
</feature>
<dbReference type="AlphaFoldDB" id="A0A0E0DIY6"/>
<reference evidence="2" key="1">
    <citation type="submission" date="2015-04" db="UniProtKB">
        <authorList>
            <consortium name="EnsemblPlants"/>
        </authorList>
    </citation>
    <scope>IDENTIFICATION</scope>
</reference>
<dbReference type="PANTHER" id="PTHR33065:SF64">
    <property type="entry name" value="OS05G0109100 PROTEIN"/>
    <property type="match status" value="1"/>
</dbReference>
<sequence>MAVARRWQWWLKLDGGKLMPLVSLATSNDDVKLIGSACNESCHVWMKIETAWAIYTDQPNSQKPVALHGLVPRVNPVKEFPCPSRRTAAAAAAAAMGRHDVSVFDDEEIGRVMDLFFTDGVLGLDGGVSPEEEEEEEEVEVDLEPLFYDEAATVAESVAAAERRRVREEDRARVVEQQTKVRKAKEAYFKKNRKFNPKTGLHYFTRIFFINPLTFDLNEESPLGPMRYTDRIYNEHEALRMRNSVNILSVKILSSDVGFPINVYGTVIARDSLDEKCIYLFRRPRDDCQLINSKDDSLILTGPTRGLVLQDAVYFEVDLRIKDDRLRGKKKEHSKGLLMIDGIRRTIKVKTEVENDTFVGKLGTVELRYAVIKDAVEATVEIKVVEGYFCGEVAACTTNIQDKVVLLDSRTCCVMADNLDVQLSRRVMAVHNKEKLLLTVVNQDDEVPTGCVTQTIDFTPKFNGSDVTEVTCGSVKMLVKVTWSLMV</sequence>
<dbReference type="InterPro" id="IPR046533">
    <property type="entry name" value="DUF6598"/>
</dbReference>
<evidence type="ECO:0000259" key="1">
    <source>
        <dbReference type="Pfam" id="PF20241"/>
    </source>
</evidence>